<reference evidence="2 3" key="1">
    <citation type="submission" date="2018-09" db="EMBL/GenBank/DDBJ databases">
        <authorList>
            <person name="Zhu H."/>
        </authorList>
    </citation>
    <scope>NUCLEOTIDE SEQUENCE [LARGE SCALE GENOMIC DNA]</scope>
    <source>
        <strain evidence="2 3">K1W22B-8</strain>
    </source>
</reference>
<keyword evidence="3" id="KW-1185">Reference proteome</keyword>
<dbReference type="PANTHER" id="PTHR45947">
    <property type="entry name" value="SULFOQUINOVOSYL TRANSFERASE SQD2"/>
    <property type="match status" value="1"/>
</dbReference>
<evidence type="ECO:0000313" key="3">
    <source>
        <dbReference type="Proteomes" id="UP000284605"/>
    </source>
</evidence>
<dbReference type="Pfam" id="PF13439">
    <property type="entry name" value="Glyco_transf_4"/>
    <property type="match status" value="1"/>
</dbReference>
<sequence>MRILIVTDAWYPQVNGVVRTLDTVASEAAKLGHVVGFVTPDRFRTVPMPTYPEIRLAIAPRRRLGRLIESFRPDGIHIATEGPLGWAARKWCLKRGLPFTTAYHTRFPEYVKARFGVPLSLTFRLVRHFHAPSRGLMVATRSLHQELHGRGFTNLRPWSRGVDLDRFTPGPKDLLPHLPRPIFTYVGRLAVEKNIDAFLSLDLPGSKLVVGDGPEMARLKAAYPQAHFAGARHGEDLVAHFRAGDVFVFPSLTDTFGLVMLEALACGLPVAAFPVHGPLDVLAPHVGVMDQDLGAACRQALTLDPDACRRYALGFTWAATAAQFAHNTAPFRQDWPARKDGRTLEPVLIPHLP</sequence>
<dbReference type="Gene3D" id="3.40.50.2000">
    <property type="entry name" value="Glycogen Phosphorylase B"/>
    <property type="match status" value="2"/>
</dbReference>
<dbReference type="GO" id="GO:0016757">
    <property type="term" value="F:glycosyltransferase activity"/>
    <property type="evidence" value="ECO:0007669"/>
    <property type="project" value="UniProtKB-ARBA"/>
</dbReference>
<name>A0A418WJ45_9PROT</name>
<dbReference type="RefSeq" id="WP_119782380.1">
    <property type="nucleotide sequence ID" value="NZ_QYUK01000011.1"/>
</dbReference>
<dbReference type="InterPro" id="IPR050194">
    <property type="entry name" value="Glycosyltransferase_grp1"/>
</dbReference>
<gene>
    <name evidence="2" type="ORF">D3874_18900</name>
</gene>
<dbReference type="EMBL" id="QYUK01000011">
    <property type="protein sequence ID" value="RJF90081.1"/>
    <property type="molecule type" value="Genomic_DNA"/>
</dbReference>
<organism evidence="2 3">
    <name type="scientific">Oleomonas cavernae</name>
    <dbReference type="NCBI Taxonomy" id="2320859"/>
    <lineage>
        <taxon>Bacteria</taxon>
        <taxon>Pseudomonadati</taxon>
        <taxon>Pseudomonadota</taxon>
        <taxon>Alphaproteobacteria</taxon>
        <taxon>Acetobacterales</taxon>
        <taxon>Acetobacteraceae</taxon>
        <taxon>Oleomonas</taxon>
    </lineage>
</organism>
<dbReference type="InterPro" id="IPR028098">
    <property type="entry name" value="Glyco_trans_4-like_N"/>
</dbReference>
<dbReference type="CDD" id="cd03814">
    <property type="entry name" value="GT4-like"/>
    <property type="match status" value="1"/>
</dbReference>
<keyword evidence="2" id="KW-0808">Transferase</keyword>
<dbReference type="OrthoDB" id="9802525at2"/>
<dbReference type="Pfam" id="PF13692">
    <property type="entry name" value="Glyco_trans_1_4"/>
    <property type="match status" value="1"/>
</dbReference>
<comment type="caution">
    <text evidence="2">The sequence shown here is derived from an EMBL/GenBank/DDBJ whole genome shotgun (WGS) entry which is preliminary data.</text>
</comment>
<dbReference type="Proteomes" id="UP000284605">
    <property type="component" value="Unassembled WGS sequence"/>
</dbReference>
<accession>A0A418WJ45</accession>
<feature type="domain" description="Glycosyltransferase subfamily 4-like N-terminal" evidence="1">
    <location>
        <begin position="14"/>
        <end position="166"/>
    </location>
</feature>
<dbReference type="SUPFAM" id="SSF53756">
    <property type="entry name" value="UDP-Glycosyltransferase/glycogen phosphorylase"/>
    <property type="match status" value="1"/>
</dbReference>
<evidence type="ECO:0000259" key="1">
    <source>
        <dbReference type="Pfam" id="PF13439"/>
    </source>
</evidence>
<dbReference type="AlphaFoldDB" id="A0A418WJ45"/>
<dbReference type="PANTHER" id="PTHR45947:SF3">
    <property type="entry name" value="SULFOQUINOVOSYL TRANSFERASE SQD2"/>
    <property type="match status" value="1"/>
</dbReference>
<protein>
    <submittedName>
        <fullName evidence="2">Glycosyltransferase family 1 protein</fullName>
    </submittedName>
</protein>
<evidence type="ECO:0000313" key="2">
    <source>
        <dbReference type="EMBL" id="RJF90081.1"/>
    </source>
</evidence>
<proteinExistence type="predicted"/>